<feature type="domain" description="RNase H type-1" evidence="1">
    <location>
        <begin position="260"/>
        <end position="391"/>
    </location>
</feature>
<proteinExistence type="predicted"/>
<dbReference type="PROSITE" id="PS50879">
    <property type="entry name" value="RNASE_H_1"/>
    <property type="match status" value="1"/>
</dbReference>
<evidence type="ECO:0000313" key="3">
    <source>
        <dbReference type="Proteomes" id="UP000076858"/>
    </source>
</evidence>
<sequence>MYSYSLSPYMEKIQHWSRKWRIKFSAPKSSLISFTGQRRQQVEPMIFLDGVRIPNTKEVKYLGVTFDQGLRWETQTEIAIKKALGLKNLFKILTYSKHGPGIESLRTLYIALMRSKLEYGLIVYGASSKSRQQRLERIQNSILRTILGAPATTSAGLTYLGALGRGTGGPYPYRHNTLEIFYYHIVTSKLEINKIVTTRTGHIMSAGIDLSQKVPMLPQRIEPPWVAQPIELKYFPMTKMEAISNSAAAKALFHELKSNLSSARKSYTDGSAQQDTGKTTYIPSLEVEETGTMRKGTSIFTAKAHAIPRAMEITYGHDEWTEELAILTDSKSVVQALESPNNASHQIIHTIISTAGNLKSAGTRTTIYWIPSHVGSPGNERADQLAAKESLNLIPTKEI</sequence>
<gene>
    <name evidence="2" type="ORF">APZ42_027616</name>
</gene>
<name>A0A164R7Y7_9CRUS</name>
<dbReference type="GO" id="GO:0004523">
    <property type="term" value="F:RNA-DNA hybrid ribonuclease activity"/>
    <property type="evidence" value="ECO:0007669"/>
    <property type="project" value="InterPro"/>
</dbReference>
<protein>
    <recommendedName>
        <fullName evidence="1">RNase H type-1 domain-containing protein</fullName>
    </recommendedName>
</protein>
<dbReference type="STRING" id="35525.A0A164R7Y7"/>
<organism evidence="2 3">
    <name type="scientific">Daphnia magna</name>
    <dbReference type="NCBI Taxonomy" id="35525"/>
    <lineage>
        <taxon>Eukaryota</taxon>
        <taxon>Metazoa</taxon>
        <taxon>Ecdysozoa</taxon>
        <taxon>Arthropoda</taxon>
        <taxon>Crustacea</taxon>
        <taxon>Branchiopoda</taxon>
        <taxon>Diplostraca</taxon>
        <taxon>Cladocera</taxon>
        <taxon>Anomopoda</taxon>
        <taxon>Daphniidae</taxon>
        <taxon>Daphnia</taxon>
    </lineage>
</organism>
<dbReference type="InterPro" id="IPR012337">
    <property type="entry name" value="RNaseH-like_sf"/>
</dbReference>
<keyword evidence="3" id="KW-1185">Reference proteome</keyword>
<evidence type="ECO:0000259" key="1">
    <source>
        <dbReference type="PROSITE" id="PS50879"/>
    </source>
</evidence>
<dbReference type="CDD" id="cd09276">
    <property type="entry name" value="Rnase_HI_RT_non_LTR"/>
    <property type="match status" value="1"/>
</dbReference>
<dbReference type="PANTHER" id="PTHR33332">
    <property type="entry name" value="REVERSE TRANSCRIPTASE DOMAIN-CONTAINING PROTEIN"/>
    <property type="match status" value="1"/>
</dbReference>
<dbReference type="OrthoDB" id="6378051at2759"/>
<dbReference type="GO" id="GO:0003676">
    <property type="term" value="F:nucleic acid binding"/>
    <property type="evidence" value="ECO:0007669"/>
    <property type="project" value="InterPro"/>
</dbReference>
<dbReference type="Pfam" id="PF00075">
    <property type="entry name" value="RNase_H"/>
    <property type="match status" value="1"/>
</dbReference>
<evidence type="ECO:0000313" key="2">
    <source>
        <dbReference type="EMBL" id="KZS08405.1"/>
    </source>
</evidence>
<dbReference type="Gene3D" id="3.30.420.10">
    <property type="entry name" value="Ribonuclease H-like superfamily/Ribonuclease H"/>
    <property type="match status" value="1"/>
</dbReference>
<dbReference type="EMBL" id="LRGB01002226">
    <property type="protein sequence ID" value="KZS08405.1"/>
    <property type="molecule type" value="Genomic_DNA"/>
</dbReference>
<dbReference type="SUPFAM" id="SSF53098">
    <property type="entry name" value="Ribonuclease H-like"/>
    <property type="match status" value="1"/>
</dbReference>
<comment type="caution">
    <text evidence="2">The sequence shown here is derived from an EMBL/GenBank/DDBJ whole genome shotgun (WGS) entry which is preliminary data.</text>
</comment>
<reference evidence="2 3" key="1">
    <citation type="submission" date="2016-03" db="EMBL/GenBank/DDBJ databases">
        <title>EvidentialGene: Evidence-directed Construction of Genes on Genomes.</title>
        <authorList>
            <person name="Gilbert D.G."/>
            <person name="Choi J.-H."/>
            <person name="Mockaitis K."/>
            <person name="Colbourne J."/>
            <person name="Pfrender M."/>
        </authorList>
    </citation>
    <scope>NUCLEOTIDE SEQUENCE [LARGE SCALE GENOMIC DNA]</scope>
    <source>
        <strain evidence="2 3">Xinb3</strain>
        <tissue evidence="2">Complete organism</tissue>
    </source>
</reference>
<dbReference type="InterPro" id="IPR036397">
    <property type="entry name" value="RNaseH_sf"/>
</dbReference>
<dbReference type="InterPro" id="IPR002156">
    <property type="entry name" value="RNaseH_domain"/>
</dbReference>
<dbReference type="Proteomes" id="UP000076858">
    <property type="component" value="Unassembled WGS sequence"/>
</dbReference>
<dbReference type="AlphaFoldDB" id="A0A164R7Y7"/>
<accession>A0A164R7Y7</accession>